<dbReference type="RefSeq" id="WP_004766333.1">
    <property type="nucleotide sequence ID" value="NZ_AHMY02000051.1"/>
</dbReference>
<feature type="transmembrane region" description="Helical" evidence="1">
    <location>
        <begin position="12"/>
        <end position="30"/>
    </location>
</feature>
<organism evidence="2 3">
    <name type="scientific">Leptospira kirschneri str. H1</name>
    <dbReference type="NCBI Taxonomy" id="1049966"/>
    <lineage>
        <taxon>Bacteria</taxon>
        <taxon>Pseudomonadati</taxon>
        <taxon>Spirochaetota</taxon>
        <taxon>Spirochaetia</taxon>
        <taxon>Leptospirales</taxon>
        <taxon>Leptospiraceae</taxon>
        <taxon>Leptospira</taxon>
    </lineage>
</organism>
<gene>
    <name evidence="2" type="ORF">LEP1GSC081_1535</name>
</gene>
<sequence length="71" mass="8505">MLNIQSFVSVKALFFFILLIGLLIPTYMVWEGRERVLVEKVRLSKSNILNKEEKMKWWEQLYRTHEDGCAD</sequence>
<name>A0A0E2B2J3_9LEPT</name>
<dbReference type="Proteomes" id="UP000006253">
    <property type="component" value="Unassembled WGS sequence"/>
</dbReference>
<evidence type="ECO:0000256" key="1">
    <source>
        <dbReference type="SAM" id="Phobius"/>
    </source>
</evidence>
<comment type="caution">
    <text evidence="2">The sequence shown here is derived from an EMBL/GenBank/DDBJ whole genome shotgun (WGS) entry which is preliminary data.</text>
</comment>
<accession>A0A0E2B2J3</accession>
<keyword evidence="1" id="KW-0812">Transmembrane</keyword>
<keyword evidence="1" id="KW-0472">Membrane</keyword>
<reference evidence="2 3" key="1">
    <citation type="submission" date="2012-10" db="EMBL/GenBank/DDBJ databases">
        <authorList>
            <person name="Harkins D.M."/>
            <person name="Durkin A.S."/>
            <person name="Brinkac L.M."/>
            <person name="Selengut J.D."/>
            <person name="Sanka R."/>
            <person name="DePew J."/>
            <person name="Purushe J."/>
            <person name="Peacock S.J."/>
            <person name="Thaipadungpanit J."/>
            <person name="Wuthiekanun V.W."/>
            <person name="Day N.P."/>
            <person name="Vinetz J.M."/>
            <person name="Sutton G.G."/>
            <person name="Nelson W.C."/>
            <person name="Fouts D.E."/>
        </authorList>
    </citation>
    <scope>NUCLEOTIDE SEQUENCE [LARGE SCALE GENOMIC DNA]</scope>
    <source>
        <strain evidence="2 3">H1</strain>
    </source>
</reference>
<dbReference type="EMBL" id="AHMY02000051">
    <property type="protein sequence ID" value="EKO14992.1"/>
    <property type="molecule type" value="Genomic_DNA"/>
</dbReference>
<proteinExistence type="predicted"/>
<keyword evidence="1" id="KW-1133">Transmembrane helix</keyword>
<protein>
    <submittedName>
        <fullName evidence="2">Uncharacterized protein</fullName>
    </submittedName>
</protein>
<evidence type="ECO:0000313" key="3">
    <source>
        <dbReference type="Proteomes" id="UP000006253"/>
    </source>
</evidence>
<dbReference type="AlphaFoldDB" id="A0A0E2B2J3"/>
<evidence type="ECO:0000313" key="2">
    <source>
        <dbReference type="EMBL" id="EKO14992.1"/>
    </source>
</evidence>